<dbReference type="PROSITE" id="PS51272">
    <property type="entry name" value="SLH"/>
    <property type="match status" value="3"/>
</dbReference>
<reference evidence="5" key="1">
    <citation type="submission" date="2011-12" db="EMBL/GenBank/DDBJ databases">
        <title>Complete sequence of Clostridium clariflavum DSM 19732.</title>
        <authorList>
            <consortium name="US DOE Joint Genome Institute"/>
            <person name="Lucas S."/>
            <person name="Han J."/>
            <person name="Lapidus A."/>
            <person name="Cheng J.-F."/>
            <person name="Goodwin L."/>
            <person name="Pitluck S."/>
            <person name="Peters L."/>
            <person name="Teshima H."/>
            <person name="Detter J.C."/>
            <person name="Han C."/>
            <person name="Tapia R."/>
            <person name="Land M."/>
            <person name="Hauser L."/>
            <person name="Kyrpides N."/>
            <person name="Ivanova N."/>
            <person name="Pagani I."/>
            <person name="Kitzmiller T."/>
            <person name="Lynd L."/>
            <person name="Izquierdo J."/>
            <person name="Woyke T."/>
        </authorList>
    </citation>
    <scope>NUCLEOTIDE SEQUENCE [LARGE SCALE GENOMIC DNA]</scope>
    <source>
        <strain evidence="5">DSM 19732 / NBRC 101661 / EBR45</strain>
    </source>
</reference>
<dbReference type="HOGENOM" id="CLU_703687_0_0_9"/>
<keyword evidence="5" id="KW-1185">Reference proteome</keyword>
<dbReference type="AlphaFoldDB" id="G8M0P2"/>
<protein>
    <submittedName>
        <fullName evidence="4">Putative S-layer protein</fullName>
    </submittedName>
</protein>
<dbReference type="PANTHER" id="PTHR43308:SF5">
    <property type="entry name" value="S-LAYER PROTEIN _ PEPTIDOGLYCAN ENDO-BETA-N-ACETYLGLUCOSAMINIDASE"/>
    <property type="match status" value="1"/>
</dbReference>
<reference evidence="4 5" key="2">
    <citation type="journal article" date="2012" name="Stand. Genomic Sci.">
        <title>Complete Genome Sequence of Clostridium clariflavum DSM 19732.</title>
        <authorList>
            <person name="Izquierdo J.A."/>
            <person name="Goodwin L."/>
            <person name="Davenport K.W."/>
            <person name="Teshima H."/>
            <person name="Bruce D."/>
            <person name="Detter C."/>
            <person name="Tapia R."/>
            <person name="Han S."/>
            <person name="Land M."/>
            <person name="Hauser L."/>
            <person name="Jeffries C.D."/>
            <person name="Han J."/>
            <person name="Pitluck S."/>
            <person name="Nolan M."/>
            <person name="Chen A."/>
            <person name="Huntemann M."/>
            <person name="Mavromatis K."/>
            <person name="Mikhailova N."/>
            <person name="Liolios K."/>
            <person name="Woyke T."/>
            <person name="Lynd L.R."/>
        </authorList>
    </citation>
    <scope>NUCLEOTIDE SEQUENCE [LARGE SCALE GENOMIC DNA]</scope>
    <source>
        <strain evidence="5">DSM 19732 / NBRC 101661 / EBR45</strain>
    </source>
</reference>
<organism evidence="4 5">
    <name type="scientific">Acetivibrio clariflavus (strain DSM 19732 / NBRC 101661 / EBR45)</name>
    <name type="common">Clostridium clariflavum</name>
    <dbReference type="NCBI Taxonomy" id="720554"/>
    <lineage>
        <taxon>Bacteria</taxon>
        <taxon>Bacillati</taxon>
        <taxon>Bacillota</taxon>
        <taxon>Clostridia</taxon>
        <taxon>Eubacteriales</taxon>
        <taxon>Oscillospiraceae</taxon>
        <taxon>Acetivibrio</taxon>
    </lineage>
</organism>
<dbReference type="OrthoDB" id="5845122at2"/>
<feature type="domain" description="SLH" evidence="3">
    <location>
        <begin position="124"/>
        <end position="185"/>
    </location>
</feature>
<dbReference type="Proteomes" id="UP000005435">
    <property type="component" value="Chromosome"/>
</dbReference>
<keyword evidence="2" id="KW-0732">Signal</keyword>
<dbReference type="RefSeq" id="WP_014255688.1">
    <property type="nucleotide sequence ID" value="NC_016627.1"/>
</dbReference>
<evidence type="ECO:0000259" key="3">
    <source>
        <dbReference type="PROSITE" id="PS51272"/>
    </source>
</evidence>
<sequence length="430" mass="47431" precursor="true">MLTRQKKGFLALCTVIALMMTSVSGVFAAPKKNEPPKPPAPPAKPAPHQEIVVEQVLKVKIKGFKDIEETHWAFNAINNLCNRGIIVGYEDNTFRPNELVTRSQFAVMLANTLKLTTNSKTQTFKDVPVDSWDYKAVEAAKSYLTGYKNSKGELYFNGSNSAVREDMAVALVKALDLKVLSNDEELEEIFEDYGSISKNLRDFVYTAYKEQIMIGSNGKFNPQGALTRAEAAALLNNVINKMEKIVVDDEINGEKVVVDDASSDATLKSIKYDNKSIKDFDKDNTYYVVELEKRDKIPTVTAKANHPGAKVTVTQADEIPGYAKIVVKAEDGVTKEVYYVKFVVVDDSDATLESLEYDGKKVKGFDKDTTSYVVELDDDEHIPTVSAVASSSKAKVTVTQATDIPGTAKVVVKAEDGTTKTYKIRFVIAD</sequence>
<dbReference type="STRING" id="720554.Clocl_2553"/>
<evidence type="ECO:0000256" key="2">
    <source>
        <dbReference type="SAM" id="SignalP"/>
    </source>
</evidence>
<dbReference type="KEGG" id="ccl:Clocl_2553"/>
<feature type="chain" id="PRO_5003511704" evidence="2">
    <location>
        <begin position="29"/>
        <end position="430"/>
    </location>
</feature>
<feature type="signal peptide" evidence="2">
    <location>
        <begin position="1"/>
        <end position="28"/>
    </location>
</feature>
<dbReference type="eggNOG" id="COG4677">
    <property type="taxonomic scope" value="Bacteria"/>
</dbReference>
<dbReference type="InterPro" id="IPR051465">
    <property type="entry name" value="Cell_Envelope_Struct_Comp"/>
</dbReference>
<dbReference type="EMBL" id="CP003065">
    <property type="protein sequence ID" value="AEV69123.1"/>
    <property type="molecule type" value="Genomic_DNA"/>
</dbReference>
<gene>
    <name evidence="4" type="ordered locus">Clocl_2553</name>
</gene>
<name>G8M0P2_ACECE</name>
<keyword evidence="1" id="KW-0677">Repeat</keyword>
<proteinExistence type="predicted"/>
<feature type="domain" description="SLH" evidence="3">
    <location>
        <begin position="60"/>
        <end position="123"/>
    </location>
</feature>
<feature type="domain" description="SLH" evidence="3">
    <location>
        <begin position="187"/>
        <end position="249"/>
    </location>
</feature>
<evidence type="ECO:0000256" key="1">
    <source>
        <dbReference type="ARBA" id="ARBA00022737"/>
    </source>
</evidence>
<evidence type="ECO:0000313" key="5">
    <source>
        <dbReference type="Proteomes" id="UP000005435"/>
    </source>
</evidence>
<evidence type="ECO:0000313" key="4">
    <source>
        <dbReference type="EMBL" id="AEV69123.1"/>
    </source>
</evidence>
<dbReference type="PANTHER" id="PTHR43308">
    <property type="entry name" value="OUTER MEMBRANE PROTEIN ALPHA-RELATED"/>
    <property type="match status" value="1"/>
</dbReference>
<dbReference type="InterPro" id="IPR001119">
    <property type="entry name" value="SLH_dom"/>
</dbReference>
<dbReference type="Pfam" id="PF00395">
    <property type="entry name" value="SLH"/>
    <property type="match status" value="2"/>
</dbReference>
<accession>G8M0P2</accession>
<dbReference type="eggNOG" id="COG0747">
    <property type="taxonomic scope" value="Bacteria"/>
</dbReference>
<dbReference type="eggNOG" id="COG5492">
    <property type="taxonomic scope" value="Bacteria"/>
</dbReference>